<organism evidence="2 3">
    <name type="scientific">Phytophthora sojae (strain P6497)</name>
    <name type="common">Soybean stem and root rot agent</name>
    <name type="synonym">Phytophthora megasperma f. sp. glycines</name>
    <dbReference type="NCBI Taxonomy" id="1094619"/>
    <lineage>
        <taxon>Eukaryota</taxon>
        <taxon>Sar</taxon>
        <taxon>Stramenopiles</taxon>
        <taxon>Oomycota</taxon>
        <taxon>Peronosporomycetes</taxon>
        <taxon>Peronosporales</taxon>
        <taxon>Peronosporaceae</taxon>
        <taxon>Phytophthora</taxon>
    </lineage>
</organism>
<dbReference type="OMA" id="HISTMET"/>
<evidence type="ECO:0000313" key="2">
    <source>
        <dbReference type="EMBL" id="EGZ13289.1"/>
    </source>
</evidence>
<feature type="compositionally biased region" description="Basic and acidic residues" evidence="1">
    <location>
        <begin position="326"/>
        <end position="335"/>
    </location>
</feature>
<dbReference type="InParanoid" id="G4ZU15"/>
<keyword evidence="3" id="KW-1185">Reference proteome</keyword>
<name>G4ZU15_PHYSP</name>
<accession>G4ZU15</accession>
<dbReference type="GeneID" id="20659359"/>
<gene>
    <name evidence="2" type="ORF">PHYSODRAFT_512445</name>
</gene>
<proteinExistence type="predicted"/>
<evidence type="ECO:0000313" key="3">
    <source>
        <dbReference type="Proteomes" id="UP000002640"/>
    </source>
</evidence>
<evidence type="ECO:0000256" key="1">
    <source>
        <dbReference type="SAM" id="MobiDB-lite"/>
    </source>
</evidence>
<protein>
    <submittedName>
        <fullName evidence="2">Uncharacterized protein</fullName>
    </submittedName>
</protein>
<dbReference type="KEGG" id="psoj:PHYSODRAFT_512445"/>
<reference evidence="2 3" key="1">
    <citation type="journal article" date="2006" name="Science">
        <title>Phytophthora genome sequences uncover evolutionary origins and mechanisms of pathogenesis.</title>
        <authorList>
            <person name="Tyler B.M."/>
            <person name="Tripathy S."/>
            <person name="Zhang X."/>
            <person name="Dehal P."/>
            <person name="Jiang R.H."/>
            <person name="Aerts A."/>
            <person name="Arredondo F.D."/>
            <person name="Baxter L."/>
            <person name="Bensasson D."/>
            <person name="Beynon J.L."/>
            <person name="Chapman J."/>
            <person name="Damasceno C.M."/>
            <person name="Dorrance A.E."/>
            <person name="Dou D."/>
            <person name="Dickerman A.W."/>
            <person name="Dubchak I.L."/>
            <person name="Garbelotto M."/>
            <person name="Gijzen M."/>
            <person name="Gordon S.G."/>
            <person name="Govers F."/>
            <person name="Grunwald N.J."/>
            <person name="Huang W."/>
            <person name="Ivors K.L."/>
            <person name="Jones R.W."/>
            <person name="Kamoun S."/>
            <person name="Krampis K."/>
            <person name="Lamour K.H."/>
            <person name="Lee M.K."/>
            <person name="McDonald W.H."/>
            <person name="Medina M."/>
            <person name="Meijer H.J."/>
            <person name="Nordberg E.K."/>
            <person name="Maclean D.J."/>
            <person name="Ospina-Giraldo M.D."/>
            <person name="Morris P.F."/>
            <person name="Phuntumart V."/>
            <person name="Putnam N.H."/>
            <person name="Rash S."/>
            <person name="Rose J.K."/>
            <person name="Sakihama Y."/>
            <person name="Salamov A.A."/>
            <person name="Savidor A."/>
            <person name="Scheuring C.F."/>
            <person name="Smith B.M."/>
            <person name="Sobral B.W."/>
            <person name="Terry A."/>
            <person name="Torto-Alalibo T.A."/>
            <person name="Win J."/>
            <person name="Xu Z."/>
            <person name="Zhang H."/>
            <person name="Grigoriev I.V."/>
            <person name="Rokhsar D.S."/>
            <person name="Boore J.L."/>
        </authorList>
    </citation>
    <scope>NUCLEOTIDE SEQUENCE [LARGE SCALE GENOMIC DNA]</scope>
    <source>
        <strain evidence="2 3">P6497</strain>
    </source>
</reference>
<sequence>MTDLTASDTEADDAADARAVRQQVLAFGQGPAAPGSNGVGTTTPAAAAVAEASFSAVDEIRGRASTTFRPTTLEQQIHNAIGHPNHQGKDAQCILECAQQARETCFRAAPPILRGAFDFGFHIRGLSVMHFVRESHISTMETSGAVVNMTDFSRKNGLQPAAAEPSYTGLLEALTNLRHFGRKFYNAATVDRLLLWINMKLGKFRGLVISVGLAAAARITDEFTLQDSLLSELLYDLQKAKLDKLTAMIEAQQHPSPKVRSKGKEHQPAKLTGRIPKSMARGLPKQGSQQHCLKHLSMMGCSGNGTPGQCFAKGRAHFRPTALSSEAKDHTKQHFGDLAPEFADL</sequence>
<dbReference type="Proteomes" id="UP000002640">
    <property type="component" value="Unassembled WGS sequence"/>
</dbReference>
<feature type="region of interest" description="Disordered" evidence="1">
    <location>
        <begin position="324"/>
        <end position="345"/>
    </location>
</feature>
<dbReference type="EMBL" id="JH159156">
    <property type="protein sequence ID" value="EGZ13289.1"/>
    <property type="molecule type" value="Genomic_DNA"/>
</dbReference>
<dbReference type="AlphaFoldDB" id="G4ZU15"/>
<dbReference type="RefSeq" id="XP_009530718.1">
    <property type="nucleotide sequence ID" value="XM_009532423.1"/>
</dbReference>